<evidence type="ECO:0008006" key="3">
    <source>
        <dbReference type="Google" id="ProtNLM"/>
    </source>
</evidence>
<evidence type="ECO:0000313" key="1">
    <source>
        <dbReference type="EMBL" id="KKA25088.1"/>
    </source>
</evidence>
<dbReference type="InterPro" id="IPR040632">
    <property type="entry name" value="Sulfotransfer_4"/>
</dbReference>
<dbReference type="PANTHER" id="PTHR36978:SF4">
    <property type="entry name" value="P-LOOP CONTAINING NUCLEOSIDE TRIPHOSPHATE HYDROLASE PROTEIN"/>
    <property type="match status" value="1"/>
</dbReference>
<dbReference type="OrthoDB" id="4224536at2759"/>
<dbReference type="Proteomes" id="UP000053958">
    <property type="component" value="Unassembled WGS sequence"/>
</dbReference>
<dbReference type="EMBL" id="LASV01000038">
    <property type="protein sequence ID" value="KKA25088.1"/>
    <property type="molecule type" value="Genomic_DNA"/>
</dbReference>
<dbReference type="SUPFAM" id="SSF52540">
    <property type="entry name" value="P-loop containing nucleoside triphosphate hydrolases"/>
    <property type="match status" value="1"/>
</dbReference>
<protein>
    <recommendedName>
        <fullName evidence="3">NAD dependent epimerase/dehydratase</fullName>
    </recommendedName>
</protein>
<gene>
    <name evidence="1" type="ORF">T310_0953</name>
</gene>
<dbReference type="RefSeq" id="XP_013331700.1">
    <property type="nucleotide sequence ID" value="XM_013476246.1"/>
</dbReference>
<evidence type="ECO:0000313" key="2">
    <source>
        <dbReference type="Proteomes" id="UP000053958"/>
    </source>
</evidence>
<dbReference type="STRING" id="1408163.A0A0F4Z5C2"/>
<dbReference type="Gene3D" id="3.40.50.300">
    <property type="entry name" value="P-loop containing nucleotide triphosphate hydrolases"/>
    <property type="match status" value="1"/>
</dbReference>
<comment type="caution">
    <text evidence="1">The sequence shown here is derived from an EMBL/GenBank/DDBJ whole genome shotgun (WGS) entry which is preliminary data.</text>
</comment>
<dbReference type="Pfam" id="PF17784">
    <property type="entry name" value="Sulfotransfer_4"/>
    <property type="match status" value="1"/>
</dbReference>
<dbReference type="InterPro" id="IPR027417">
    <property type="entry name" value="P-loop_NTPase"/>
</dbReference>
<keyword evidence="2" id="KW-1185">Reference proteome</keyword>
<reference evidence="1 2" key="1">
    <citation type="submission" date="2015-04" db="EMBL/GenBank/DDBJ databases">
        <authorList>
            <person name="Heijne W.H."/>
            <person name="Fedorova N.D."/>
            <person name="Nierman W.C."/>
            <person name="Vollebregt A.W."/>
            <person name="Zhao Z."/>
            <person name="Wu L."/>
            <person name="Kumar M."/>
            <person name="Stam H."/>
            <person name="van den Berg M.A."/>
            <person name="Pel H.J."/>
        </authorList>
    </citation>
    <scope>NUCLEOTIDE SEQUENCE [LARGE SCALE GENOMIC DNA]</scope>
    <source>
        <strain evidence="1 2">CBS 393.64</strain>
    </source>
</reference>
<organism evidence="1 2">
    <name type="scientific">Rasamsonia emersonii (strain ATCC 16479 / CBS 393.64 / IMI 116815)</name>
    <dbReference type="NCBI Taxonomy" id="1408163"/>
    <lineage>
        <taxon>Eukaryota</taxon>
        <taxon>Fungi</taxon>
        <taxon>Dikarya</taxon>
        <taxon>Ascomycota</taxon>
        <taxon>Pezizomycotina</taxon>
        <taxon>Eurotiomycetes</taxon>
        <taxon>Eurotiomycetidae</taxon>
        <taxon>Eurotiales</taxon>
        <taxon>Trichocomaceae</taxon>
        <taxon>Rasamsonia</taxon>
    </lineage>
</organism>
<sequence>MAEQNGEGRSVPMEILLLGAGRTGTQSISDMLLSLGYKGVYHMREVFINEDHPQRWVSALEAKFEGKGKPYGRAEFDEILVSDFPAVLFWKELIAAYPSAKVILSVRDEDAWYKSVESTIWHSWKADKAKGKQPQNPTEVMIDKLPVYMWDGDFPENGRKFFREHNENIRRAMADRKEDFLEYNVKDGWEPLCRFLGKDVPDQEVPHTDAWAAYKEKVKRGES</sequence>
<proteinExistence type="predicted"/>
<dbReference type="PANTHER" id="PTHR36978">
    <property type="entry name" value="P-LOOP CONTAINING NUCLEOTIDE TRIPHOSPHATE HYDROLASE"/>
    <property type="match status" value="1"/>
</dbReference>
<dbReference type="GeneID" id="25313007"/>
<name>A0A0F4Z5C2_RASE3</name>
<dbReference type="AlphaFoldDB" id="A0A0F4Z5C2"/>
<accession>A0A0F4Z5C2</accession>